<keyword evidence="1" id="KW-1133">Transmembrane helix</keyword>
<protein>
    <recommendedName>
        <fullName evidence="5">DUF2167 domain-containing protein</fullName>
    </recommendedName>
</protein>
<keyword evidence="1" id="KW-0472">Membrane</keyword>
<dbReference type="EMBL" id="BMQG01000022">
    <property type="protein sequence ID" value="GGM57540.1"/>
    <property type="molecule type" value="Genomic_DNA"/>
</dbReference>
<accession>A0A8H9LAB9</accession>
<feature type="chain" id="PRO_5034278725" description="DUF2167 domain-containing protein" evidence="2">
    <location>
        <begin position="20"/>
        <end position="282"/>
    </location>
</feature>
<evidence type="ECO:0000313" key="4">
    <source>
        <dbReference type="Proteomes" id="UP000600547"/>
    </source>
</evidence>
<name>A0A8H9LAB9_9DEIO</name>
<dbReference type="Proteomes" id="UP000600547">
    <property type="component" value="Unassembled WGS sequence"/>
</dbReference>
<evidence type="ECO:0000256" key="2">
    <source>
        <dbReference type="SAM" id="SignalP"/>
    </source>
</evidence>
<dbReference type="Pfam" id="PF09935">
    <property type="entry name" value="DUF2167"/>
    <property type="match status" value="1"/>
</dbReference>
<dbReference type="RefSeq" id="WP_110831890.1">
    <property type="nucleotide sequence ID" value="NZ_BMQG01000022.1"/>
</dbReference>
<comment type="caution">
    <text evidence="3">The sequence shown here is derived from an EMBL/GenBank/DDBJ whole genome shotgun (WGS) entry which is preliminary data.</text>
</comment>
<organism evidence="3 4">
    <name type="scientific">Deinococcus arenae</name>
    <dbReference type="NCBI Taxonomy" id="1452751"/>
    <lineage>
        <taxon>Bacteria</taxon>
        <taxon>Thermotogati</taxon>
        <taxon>Deinococcota</taxon>
        <taxon>Deinococci</taxon>
        <taxon>Deinococcales</taxon>
        <taxon>Deinococcaceae</taxon>
        <taxon>Deinococcus</taxon>
    </lineage>
</organism>
<sequence length="282" mass="30256">MMKKCFTLALALAASSALATTPAPLNLKYQTGTIPLLNGTATLQTGTGLRYLNADGARQVIVDGWGNPEGAASDVLGMIVPAGTNPMTQAGWGVVITESRDGHVSDSDAAKINYDQLLKDMQRGVQDENTEREQAGYPTLDLIGWADQPHYDAATHKMYWAKELSFDHDDAHTLNYAVRVLGRDNVLELNAVAGMTQLPQIKRDMAAVLSQVTFNPGSRYEDFNGSTDKVATYGIAGLVGVVAAKKLGLLALLPLLLKKGWIVLVAAFAALRRLFGGRRAEA</sequence>
<feature type="transmembrane region" description="Helical" evidence="1">
    <location>
        <begin position="247"/>
        <end position="271"/>
    </location>
</feature>
<evidence type="ECO:0000313" key="3">
    <source>
        <dbReference type="EMBL" id="GGM57540.1"/>
    </source>
</evidence>
<keyword evidence="1" id="KW-0812">Transmembrane</keyword>
<evidence type="ECO:0000256" key="1">
    <source>
        <dbReference type="SAM" id="Phobius"/>
    </source>
</evidence>
<feature type="signal peptide" evidence="2">
    <location>
        <begin position="1"/>
        <end position="19"/>
    </location>
</feature>
<evidence type="ECO:0008006" key="5">
    <source>
        <dbReference type="Google" id="ProtNLM"/>
    </source>
</evidence>
<keyword evidence="4" id="KW-1185">Reference proteome</keyword>
<keyword evidence="2" id="KW-0732">Signal</keyword>
<dbReference type="AlphaFoldDB" id="A0A8H9LAB9"/>
<proteinExistence type="predicted"/>
<dbReference type="InterPro" id="IPR018682">
    <property type="entry name" value="DUF2167_membr"/>
</dbReference>
<gene>
    <name evidence="3" type="ORF">GCM10008956_36510</name>
</gene>
<reference evidence="4" key="1">
    <citation type="journal article" date="2019" name="Int. J. Syst. Evol. Microbiol.">
        <title>The Global Catalogue of Microorganisms (GCM) 10K type strain sequencing project: providing services to taxonomists for standard genome sequencing and annotation.</title>
        <authorList>
            <consortium name="The Broad Institute Genomics Platform"/>
            <consortium name="The Broad Institute Genome Sequencing Center for Infectious Disease"/>
            <person name="Wu L."/>
            <person name="Ma J."/>
        </authorList>
    </citation>
    <scope>NUCLEOTIDE SEQUENCE [LARGE SCALE GENOMIC DNA]</scope>
    <source>
        <strain evidence="4">JCM 31047</strain>
    </source>
</reference>